<dbReference type="InterPro" id="IPR020075">
    <property type="entry name" value="Uncharacterised_AF2234"/>
</dbReference>
<accession>A0A7G1H1L3</accession>
<keyword evidence="2" id="KW-1185">Reference proteome</keyword>
<proteinExistence type="predicted"/>
<protein>
    <recommendedName>
        <fullName evidence="3">DUF2769 domain-containing protein</fullName>
    </recommendedName>
</protein>
<evidence type="ECO:0000313" key="1">
    <source>
        <dbReference type="EMBL" id="BCB95587.1"/>
    </source>
</evidence>
<dbReference type="KEGG" id="dtp:JZK55_05090"/>
<evidence type="ECO:0008006" key="3">
    <source>
        <dbReference type="Google" id="ProtNLM"/>
    </source>
</evidence>
<name>A0A7G1H1L3_9BACT</name>
<dbReference type="Pfam" id="PF10967">
    <property type="entry name" value="DUF2769"/>
    <property type="match status" value="1"/>
</dbReference>
<dbReference type="Proteomes" id="UP000516360">
    <property type="component" value="Chromosome"/>
</dbReference>
<gene>
    <name evidence="1" type="ORF">JZK55_05090</name>
</gene>
<evidence type="ECO:0000313" key="2">
    <source>
        <dbReference type="Proteomes" id="UP000516360"/>
    </source>
</evidence>
<organism evidence="1 2">
    <name type="scientific">Dissulfurispira thermophila</name>
    <dbReference type="NCBI Taxonomy" id="2715679"/>
    <lineage>
        <taxon>Bacteria</taxon>
        <taxon>Pseudomonadati</taxon>
        <taxon>Nitrospirota</taxon>
        <taxon>Thermodesulfovibrionia</taxon>
        <taxon>Thermodesulfovibrionales</taxon>
        <taxon>Dissulfurispiraceae</taxon>
        <taxon>Dissulfurispira</taxon>
    </lineage>
</organism>
<sequence length="72" mass="8208">MNVMKKVEDNYENETICIRFCGSCPSYPGVKGELLFCARGKSTSPNQKSGCNCGLCDIWNKYDLDDFYYCIK</sequence>
<dbReference type="EMBL" id="AP022873">
    <property type="protein sequence ID" value="BCB95587.1"/>
    <property type="molecule type" value="Genomic_DNA"/>
</dbReference>
<dbReference type="AlphaFoldDB" id="A0A7G1H1L3"/>
<reference evidence="1 2" key="1">
    <citation type="submission" date="2020-03" db="EMBL/GenBank/DDBJ databases">
        <title>Complete genome sequences of two sulfur-disproportionating bacterial strains T55J and Mzg5.</title>
        <authorList>
            <person name="Umezawa K."/>
            <person name="Kojima H."/>
            <person name="Kato Y."/>
            <person name="Fukui M."/>
        </authorList>
    </citation>
    <scope>NUCLEOTIDE SEQUENCE [LARGE SCALE GENOMIC DNA]</scope>
    <source>
        <strain evidence="1 2">T55J</strain>
    </source>
</reference>